<gene>
    <name evidence="1" type="ORF">RRF57_008582</name>
</gene>
<organism evidence="1 2">
    <name type="scientific">Xylaria bambusicola</name>
    <dbReference type="NCBI Taxonomy" id="326684"/>
    <lineage>
        <taxon>Eukaryota</taxon>
        <taxon>Fungi</taxon>
        <taxon>Dikarya</taxon>
        <taxon>Ascomycota</taxon>
        <taxon>Pezizomycotina</taxon>
        <taxon>Sordariomycetes</taxon>
        <taxon>Xylariomycetidae</taxon>
        <taxon>Xylariales</taxon>
        <taxon>Xylariaceae</taxon>
        <taxon>Xylaria</taxon>
    </lineage>
</organism>
<evidence type="ECO:0000313" key="2">
    <source>
        <dbReference type="Proteomes" id="UP001305414"/>
    </source>
</evidence>
<comment type="caution">
    <text evidence="1">The sequence shown here is derived from an EMBL/GenBank/DDBJ whole genome shotgun (WGS) entry which is preliminary data.</text>
</comment>
<reference evidence="1 2" key="1">
    <citation type="submission" date="2023-10" db="EMBL/GenBank/DDBJ databases">
        <title>Draft genome sequence of Xylaria bambusicola isolate GMP-LS, the root and basal stem rot pathogen of sugarcane in Indonesia.</title>
        <authorList>
            <person name="Selvaraj P."/>
            <person name="Muralishankar V."/>
            <person name="Muruganantham S."/>
            <person name="Sp S."/>
            <person name="Haryani S."/>
            <person name="Lau K.J.X."/>
            <person name="Naqvi N.I."/>
        </authorList>
    </citation>
    <scope>NUCLEOTIDE SEQUENCE [LARGE SCALE GENOMIC DNA]</scope>
    <source>
        <strain evidence="1">GMP-LS</strain>
    </source>
</reference>
<dbReference type="Proteomes" id="UP001305414">
    <property type="component" value="Unassembled WGS sequence"/>
</dbReference>
<dbReference type="EMBL" id="JAWHQM010000027">
    <property type="protein sequence ID" value="KAK5632868.1"/>
    <property type="molecule type" value="Genomic_DNA"/>
</dbReference>
<evidence type="ECO:0000313" key="1">
    <source>
        <dbReference type="EMBL" id="KAK5632868.1"/>
    </source>
</evidence>
<protein>
    <submittedName>
        <fullName evidence="1">Uncharacterized protein</fullName>
    </submittedName>
</protein>
<proteinExistence type="predicted"/>
<accession>A0AAN7UTQ2</accession>
<name>A0AAN7UTQ2_9PEZI</name>
<sequence length="66" mass="6964">MPLLRDAALRRAGAFLLAMRGNDVAGVPLQLDVVVGKLAELDVVNADVLFLGLNAQAQAGNQVHQE</sequence>
<keyword evidence="2" id="KW-1185">Reference proteome</keyword>
<dbReference type="AlphaFoldDB" id="A0AAN7UTQ2"/>